<keyword evidence="1" id="KW-0444">Lipid biosynthesis</keyword>
<dbReference type="PANTHER" id="PTHR43378">
    <property type="entry name" value="UDP-3-O-ACYLGLUCOSAMINE N-ACYLTRANSFERASE"/>
    <property type="match status" value="1"/>
</dbReference>
<dbReference type="GO" id="GO:0103118">
    <property type="term" value="F:UDP-3-O-[(3R)-3-hydroxyacyl]-glucosamine N-acyltransferase activity"/>
    <property type="evidence" value="ECO:0007669"/>
    <property type="project" value="UniProtKB-EC"/>
</dbReference>
<evidence type="ECO:0000256" key="5">
    <source>
        <dbReference type="ARBA" id="ARBA00023098"/>
    </source>
</evidence>
<dbReference type="EMBL" id="CP043839">
    <property type="protein sequence ID" value="WOF14651.1"/>
    <property type="molecule type" value="Genomic_DNA"/>
</dbReference>
<keyword evidence="10" id="KW-1185">Reference proteome</keyword>
<reference evidence="8 10" key="1">
    <citation type="submission" date="2019-09" db="EMBL/GenBank/DDBJ databases">
        <title>Butyricimonas paravirosa DSM 105722 (=214-4 = JCM 18677 = CCUG 65563).</title>
        <authorList>
            <person name="Le Roy T."/>
            <person name="Cani P.D."/>
        </authorList>
    </citation>
    <scope>NUCLEOTIDE SEQUENCE [LARGE SCALE GENOMIC DNA]</scope>
    <source>
        <strain evidence="8 10">DSM 105722</strain>
    </source>
</reference>
<evidence type="ECO:0000313" key="7">
    <source>
        <dbReference type="EMBL" id="NJC19053.1"/>
    </source>
</evidence>
<dbReference type="InterPro" id="IPR018357">
    <property type="entry name" value="Hexapep_transf_CS"/>
</dbReference>
<dbReference type="InterPro" id="IPR001451">
    <property type="entry name" value="Hexapep"/>
</dbReference>
<dbReference type="Proteomes" id="UP001302374">
    <property type="component" value="Chromosome"/>
</dbReference>
<keyword evidence="5" id="KW-0443">Lipid metabolism</keyword>
<organism evidence="7 9">
    <name type="scientific">Butyricimonas paravirosa</name>
    <dbReference type="NCBI Taxonomy" id="1472417"/>
    <lineage>
        <taxon>Bacteria</taxon>
        <taxon>Pseudomonadati</taxon>
        <taxon>Bacteroidota</taxon>
        <taxon>Bacteroidia</taxon>
        <taxon>Bacteroidales</taxon>
        <taxon>Odoribacteraceae</taxon>
        <taxon>Butyricimonas</taxon>
    </lineage>
</organism>
<dbReference type="GO" id="GO:0016410">
    <property type="term" value="F:N-acyltransferase activity"/>
    <property type="evidence" value="ECO:0007669"/>
    <property type="project" value="InterPro"/>
</dbReference>
<dbReference type="GO" id="GO:0009245">
    <property type="term" value="P:lipid A biosynthetic process"/>
    <property type="evidence" value="ECO:0007669"/>
    <property type="project" value="UniProtKB-KW"/>
</dbReference>
<dbReference type="Gene3D" id="3.40.1390.10">
    <property type="entry name" value="MurE/MurF, N-terminal domain"/>
    <property type="match status" value="1"/>
</dbReference>
<dbReference type="Proteomes" id="UP000576368">
    <property type="component" value="Unassembled WGS sequence"/>
</dbReference>
<evidence type="ECO:0000256" key="6">
    <source>
        <dbReference type="ARBA" id="ARBA00023315"/>
    </source>
</evidence>
<dbReference type="CDD" id="cd03352">
    <property type="entry name" value="LbH_LpxD"/>
    <property type="match status" value="1"/>
</dbReference>
<dbReference type="InterPro" id="IPR011004">
    <property type="entry name" value="Trimer_LpxA-like_sf"/>
</dbReference>
<evidence type="ECO:0000256" key="2">
    <source>
        <dbReference type="ARBA" id="ARBA00022556"/>
    </source>
</evidence>
<reference evidence="7 9" key="2">
    <citation type="submission" date="2020-03" db="EMBL/GenBank/DDBJ databases">
        <title>Genomic Encyclopedia of Type Strains, Phase IV (KMG-IV): sequencing the most valuable type-strain genomes for metagenomic binning, comparative biology and taxonomic classification.</title>
        <authorList>
            <person name="Goeker M."/>
        </authorList>
    </citation>
    <scope>NUCLEOTIDE SEQUENCE [LARGE SCALE GENOMIC DNA]</scope>
    <source>
        <strain evidence="7 9">DSM 105722</strain>
    </source>
</reference>
<dbReference type="EC" id="2.3.1.191" evidence="7"/>
<keyword evidence="2" id="KW-0441">Lipid A biosynthesis</keyword>
<protein>
    <submittedName>
        <fullName evidence="8">UDP-3-O-(3-hydroxymyristoyl)glucosamine N-acyltransferase</fullName>
    </submittedName>
    <submittedName>
        <fullName evidence="7">UDP-3-O-[3-hydroxymyristoyl] glucosamine N-acyltransferase</fullName>
        <ecNumber evidence="7">2.3.1.191</ecNumber>
    </submittedName>
</protein>
<accession>A0A7X5YD90</accession>
<name>A0A7X5YD90_9BACT</name>
<gene>
    <name evidence="8" type="ORF">F1644_21390</name>
    <name evidence="7" type="ORF">GGR15_002683</name>
</gene>
<evidence type="ECO:0000256" key="1">
    <source>
        <dbReference type="ARBA" id="ARBA00022516"/>
    </source>
</evidence>
<dbReference type="Gene3D" id="2.160.10.10">
    <property type="entry name" value="Hexapeptide repeat proteins"/>
    <property type="match status" value="1"/>
</dbReference>
<evidence type="ECO:0000313" key="9">
    <source>
        <dbReference type="Proteomes" id="UP000576368"/>
    </source>
</evidence>
<dbReference type="GO" id="GO:0016020">
    <property type="term" value="C:membrane"/>
    <property type="evidence" value="ECO:0007669"/>
    <property type="project" value="GOC"/>
</dbReference>
<dbReference type="PROSITE" id="PS00101">
    <property type="entry name" value="HEXAPEP_TRANSFERASES"/>
    <property type="match status" value="1"/>
</dbReference>
<proteinExistence type="predicted"/>
<evidence type="ECO:0000313" key="10">
    <source>
        <dbReference type="Proteomes" id="UP001302374"/>
    </source>
</evidence>
<sequence length="292" mass="31605">MDSSVIATFLNKQLFGSNIEVTKFSSLSELNDNCVVFCKKYSVDLARVLNEHKVILAIVTPEYEGKIDCSYIISENPRLDYLRVLKKFFNENKKEQGIHATAVVEEGAQLGLDVFIGANCYIGRDVIIGDNTYISPNVVIDGKTIIGNNCYFKSGSVIGQTGFGFERNADGIPEYFPHFGTIEIGNNVHIGANNTIDRGTLGVTKIGDNVKTDNLVHIAHNDTIGESSLITAGVIFSGGVIVGKQCWIAPNVCVKEKTVIGDKGYIGIGAVVIKNVNAETIVVGNPAKQLMK</sequence>
<dbReference type="AlphaFoldDB" id="A0A7X5YD90"/>
<keyword evidence="6 7" id="KW-0012">Acyltransferase</keyword>
<dbReference type="EMBL" id="JAATLI010000009">
    <property type="protein sequence ID" value="NJC19053.1"/>
    <property type="molecule type" value="Genomic_DNA"/>
</dbReference>
<keyword evidence="4" id="KW-0677">Repeat</keyword>
<dbReference type="GeneID" id="86893907"/>
<dbReference type="RefSeq" id="WP_118594248.1">
    <property type="nucleotide sequence ID" value="NZ_BMPA01000009.1"/>
</dbReference>
<dbReference type="PANTHER" id="PTHR43378:SF2">
    <property type="entry name" value="UDP-3-O-ACYLGLUCOSAMINE N-ACYLTRANSFERASE 1, MITOCHONDRIAL-RELATED"/>
    <property type="match status" value="1"/>
</dbReference>
<dbReference type="InterPro" id="IPR007691">
    <property type="entry name" value="LpxD"/>
</dbReference>
<evidence type="ECO:0000256" key="3">
    <source>
        <dbReference type="ARBA" id="ARBA00022679"/>
    </source>
</evidence>
<evidence type="ECO:0000256" key="4">
    <source>
        <dbReference type="ARBA" id="ARBA00022737"/>
    </source>
</evidence>
<dbReference type="SUPFAM" id="SSF51161">
    <property type="entry name" value="Trimeric LpxA-like enzymes"/>
    <property type="match status" value="1"/>
</dbReference>
<evidence type="ECO:0000313" key="8">
    <source>
        <dbReference type="EMBL" id="WOF14651.1"/>
    </source>
</evidence>
<keyword evidence="3 7" id="KW-0808">Transferase</keyword>
<dbReference type="Pfam" id="PF00132">
    <property type="entry name" value="Hexapep"/>
    <property type="match status" value="1"/>
</dbReference>